<dbReference type="InterPro" id="IPR036374">
    <property type="entry name" value="OxRdtase_Mopterin-bd_sf"/>
</dbReference>
<dbReference type="AlphaFoldDB" id="A0AA37UDI6"/>
<organism evidence="3 4">
    <name type="scientific">Arenivirga flava</name>
    <dbReference type="NCBI Taxonomy" id="1930060"/>
    <lineage>
        <taxon>Bacteria</taxon>
        <taxon>Bacillati</taxon>
        <taxon>Actinomycetota</taxon>
        <taxon>Actinomycetes</taxon>
        <taxon>Micrococcales</taxon>
        <taxon>Microbacteriaceae</taxon>
        <taxon>Arenivirga</taxon>
    </lineage>
</organism>
<dbReference type="GO" id="GO:0020037">
    <property type="term" value="F:heme binding"/>
    <property type="evidence" value="ECO:0007669"/>
    <property type="project" value="TreeGrafter"/>
</dbReference>
<keyword evidence="1" id="KW-0472">Membrane</keyword>
<evidence type="ECO:0000256" key="1">
    <source>
        <dbReference type="SAM" id="Phobius"/>
    </source>
</evidence>
<dbReference type="EMBL" id="BSUL01000001">
    <property type="protein sequence ID" value="GMA28608.1"/>
    <property type="molecule type" value="Genomic_DNA"/>
</dbReference>
<dbReference type="GO" id="GO:0006790">
    <property type="term" value="P:sulfur compound metabolic process"/>
    <property type="evidence" value="ECO:0007669"/>
    <property type="project" value="TreeGrafter"/>
</dbReference>
<feature type="transmembrane region" description="Helical" evidence="1">
    <location>
        <begin position="92"/>
        <end position="112"/>
    </location>
</feature>
<evidence type="ECO:0000259" key="2">
    <source>
        <dbReference type="Pfam" id="PF00174"/>
    </source>
</evidence>
<evidence type="ECO:0000313" key="4">
    <source>
        <dbReference type="Proteomes" id="UP001157160"/>
    </source>
</evidence>
<dbReference type="SUPFAM" id="SSF81296">
    <property type="entry name" value="E set domains"/>
    <property type="match status" value="1"/>
</dbReference>
<feature type="transmembrane region" description="Helical" evidence="1">
    <location>
        <begin position="156"/>
        <end position="177"/>
    </location>
</feature>
<evidence type="ECO:0000313" key="3">
    <source>
        <dbReference type="EMBL" id="GMA28608.1"/>
    </source>
</evidence>
<comment type="caution">
    <text evidence="3">The sequence shown here is derived from an EMBL/GenBank/DDBJ whole genome shotgun (WGS) entry which is preliminary data.</text>
</comment>
<dbReference type="RefSeq" id="WP_284231923.1">
    <property type="nucleotide sequence ID" value="NZ_BSUL01000001.1"/>
</dbReference>
<dbReference type="GO" id="GO:0008482">
    <property type="term" value="F:sulfite oxidase activity"/>
    <property type="evidence" value="ECO:0007669"/>
    <property type="project" value="TreeGrafter"/>
</dbReference>
<gene>
    <name evidence="3" type="ORF">GCM10025874_18610</name>
</gene>
<sequence>MRSRGWAMIAGVVAGAVVLGASDLAALATAPESAPITAVGSWLIDIAPPAVKDAMIAAFGTGDKPVLIGILVVLLAIGSAGAGLLELRRRWAGVILMVVVALGVAVAVITRAGAQVDWFGPVAIGTAAGAFVLRLLVGRLRTARDEGTGPSRRSFLVTASVAGAAAAVAVVAGRALAGAAQAADRARALLRLPAAADPAAAVPASADLGIDGLAPYVTPNLDFYRIDTALVVPNVDAAQWSLRIHGLVEREVEITFEQLLALPLVERHVTLACVSNEVGGTLIGNALWLGYPIRSLLEQAGVRPEADMVLSRSVDGFTAGTPLEVLQDAGRDSLLAVGMNGEPLPVEHGYPVRMVVPGLYGYVSATKWVVELEVTRFDAVTAYWTDRGWSAEGPIKTQSRIDVPSRAGTVPAGERMIAGVAWAQHTGIERVEVRVDGGAWQEAALAGSVSDDTWVQWSLPWTADAGEHELQVRATDRTGATQTSEEQGVVPDGATGWHTVRVTVG</sequence>
<keyword evidence="1" id="KW-0812">Transmembrane</keyword>
<feature type="transmembrane region" description="Helical" evidence="1">
    <location>
        <begin position="118"/>
        <end position="136"/>
    </location>
</feature>
<keyword evidence="1" id="KW-1133">Transmembrane helix</keyword>
<feature type="transmembrane region" description="Helical" evidence="1">
    <location>
        <begin position="66"/>
        <end position="85"/>
    </location>
</feature>
<name>A0AA37UDI6_9MICO</name>
<dbReference type="InterPro" id="IPR014756">
    <property type="entry name" value="Ig_E-set"/>
</dbReference>
<dbReference type="GO" id="GO:0043546">
    <property type="term" value="F:molybdopterin cofactor binding"/>
    <property type="evidence" value="ECO:0007669"/>
    <property type="project" value="TreeGrafter"/>
</dbReference>
<dbReference type="InterPro" id="IPR000572">
    <property type="entry name" value="OxRdtase_Mopterin-bd_dom"/>
</dbReference>
<dbReference type="Gene3D" id="2.60.40.650">
    <property type="match status" value="1"/>
</dbReference>
<reference evidence="3 4" key="1">
    <citation type="journal article" date="2014" name="Int. J. Syst. Evol. Microbiol.">
        <title>Complete genome sequence of Corynebacterium casei LMG S-19264T (=DSM 44701T), isolated from a smear-ripened cheese.</title>
        <authorList>
            <consortium name="US DOE Joint Genome Institute (JGI-PGF)"/>
            <person name="Walter F."/>
            <person name="Albersmeier A."/>
            <person name="Kalinowski J."/>
            <person name="Ruckert C."/>
        </authorList>
    </citation>
    <scope>NUCLEOTIDE SEQUENCE [LARGE SCALE GENOMIC DNA]</scope>
    <source>
        <strain evidence="3 4">NBRC 112289</strain>
    </source>
</reference>
<dbReference type="PANTHER" id="PTHR19372">
    <property type="entry name" value="SULFITE REDUCTASE"/>
    <property type="match status" value="1"/>
</dbReference>
<dbReference type="Pfam" id="PF00174">
    <property type="entry name" value="Oxidored_molyb"/>
    <property type="match status" value="1"/>
</dbReference>
<dbReference type="SUPFAM" id="SSF56524">
    <property type="entry name" value="Oxidoreductase molybdopterin-binding domain"/>
    <property type="match status" value="1"/>
</dbReference>
<proteinExistence type="predicted"/>
<accession>A0AA37UDI6</accession>
<dbReference type="Proteomes" id="UP001157160">
    <property type="component" value="Unassembled WGS sequence"/>
</dbReference>
<feature type="domain" description="Oxidoreductase molybdopterin-binding" evidence="2">
    <location>
        <begin position="231"/>
        <end position="379"/>
    </location>
</feature>
<keyword evidence="4" id="KW-1185">Reference proteome</keyword>
<dbReference type="Gene3D" id="3.90.420.10">
    <property type="entry name" value="Oxidoreductase, molybdopterin-binding domain"/>
    <property type="match status" value="1"/>
</dbReference>
<protein>
    <submittedName>
        <fullName evidence="3">Oxidoreductase</fullName>
    </submittedName>
</protein>
<dbReference type="PANTHER" id="PTHR19372:SF7">
    <property type="entry name" value="SULFITE OXIDASE, MITOCHONDRIAL"/>
    <property type="match status" value="1"/>
</dbReference>